<dbReference type="SUPFAM" id="SSF46785">
    <property type="entry name" value="Winged helix' DNA-binding domain"/>
    <property type="match status" value="1"/>
</dbReference>
<organism evidence="6 7">
    <name type="scientific">Paenimyroides ceti</name>
    <dbReference type="NCBI Taxonomy" id="395087"/>
    <lineage>
        <taxon>Bacteria</taxon>
        <taxon>Pseudomonadati</taxon>
        <taxon>Bacteroidota</taxon>
        <taxon>Flavobacteriia</taxon>
        <taxon>Flavobacteriales</taxon>
        <taxon>Flavobacteriaceae</taxon>
        <taxon>Paenimyroides</taxon>
    </lineage>
</organism>
<keyword evidence="4" id="KW-0804">Transcription</keyword>
<comment type="caution">
    <text evidence="6">The sequence shown here is derived from an EMBL/GenBank/DDBJ whole genome shotgun (WGS) entry which is preliminary data.</text>
</comment>
<evidence type="ECO:0000256" key="1">
    <source>
        <dbReference type="ARBA" id="ARBA00009437"/>
    </source>
</evidence>
<evidence type="ECO:0000259" key="5">
    <source>
        <dbReference type="PROSITE" id="PS50931"/>
    </source>
</evidence>
<dbReference type="Pfam" id="PF00126">
    <property type="entry name" value="HTH_1"/>
    <property type="match status" value="1"/>
</dbReference>
<evidence type="ECO:0000256" key="2">
    <source>
        <dbReference type="ARBA" id="ARBA00023015"/>
    </source>
</evidence>
<dbReference type="Gene3D" id="1.10.10.10">
    <property type="entry name" value="Winged helix-like DNA-binding domain superfamily/Winged helix DNA-binding domain"/>
    <property type="match status" value="1"/>
</dbReference>
<evidence type="ECO:0000256" key="4">
    <source>
        <dbReference type="ARBA" id="ARBA00023163"/>
    </source>
</evidence>
<sequence>MFDFRLKVFDTVAKRLNFTRAARELHITQPAVTKHFQEIEHQLGTQLFDRNGTKISLTASGNVLLKYTEQLFGIYRNMEFEIAQLSKQYKGLLRIGASTTIAQYVLPPVLAEFHGKFKDIKIELTIHNTEMIEQLLEQKKIDIGLIEGSSKSSLFHYTPFLKDEIVLVAKAAHPLAQKNMLKAEDLKSIPLLLREPGSGTLETLSFALKSVGIKINELQVEMQLGNTESIKLYLLHSDAMALLSIHSVLQELRNNTLTIIDVKKLSIERDFQFIQLLGAHNSLTALFLNFAQRYNFKL</sequence>
<dbReference type="PROSITE" id="PS50931">
    <property type="entry name" value="HTH_LYSR"/>
    <property type="match status" value="1"/>
</dbReference>
<dbReference type="InterPro" id="IPR005119">
    <property type="entry name" value="LysR_subst-bd"/>
</dbReference>
<proteinExistence type="inferred from homology"/>
<dbReference type="InterPro" id="IPR000847">
    <property type="entry name" value="LysR_HTH_N"/>
</dbReference>
<evidence type="ECO:0000313" key="6">
    <source>
        <dbReference type="EMBL" id="MDN3706643.1"/>
    </source>
</evidence>
<dbReference type="PANTHER" id="PTHR30126">
    <property type="entry name" value="HTH-TYPE TRANSCRIPTIONAL REGULATOR"/>
    <property type="match status" value="1"/>
</dbReference>
<dbReference type="EMBL" id="JAUFQU010000001">
    <property type="protein sequence ID" value="MDN3706643.1"/>
    <property type="molecule type" value="Genomic_DNA"/>
</dbReference>
<dbReference type="PANTHER" id="PTHR30126:SF39">
    <property type="entry name" value="HTH-TYPE TRANSCRIPTIONAL REGULATOR CYSL"/>
    <property type="match status" value="1"/>
</dbReference>
<dbReference type="RefSeq" id="WP_290362705.1">
    <property type="nucleotide sequence ID" value="NZ_JAUFQU010000001.1"/>
</dbReference>
<gene>
    <name evidence="6" type="ORF">QW060_05800</name>
</gene>
<dbReference type="PRINTS" id="PR00039">
    <property type="entry name" value="HTHLYSR"/>
</dbReference>
<accession>A0ABT8CSM5</accession>
<evidence type="ECO:0000256" key="3">
    <source>
        <dbReference type="ARBA" id="ARBA00023125"/>
    </source>
</evidence>
<protein>
    <submittedName>
        <fullName evidence="6">LysR family transcriptional regulator</fullName>
    </submittedName>
</protein>
<name>A0ABT8CSM5_9FLAO</name>
<dbReference type="InterPro" id="IPR036388">
    <property type="entry name" value="WH-like_DNA-bd_sf"/>
</dbReference>
<keyword evidence="3" id="KW-0238">DNA-binding</keyword>
<dbReference type="SUPFAM" id="SSF53850">
    <property type="entry name" value="Periplasmic binding protein-like II"/>
    <property type="match status" value="1"/>
</dbReference>
<dbReference type="Pfam" id="PF03466">
    <property type="entry name" value="LysR_substrate"/>
    <property type="match status" value="1"/>
</dbReference>
<feature type="domain" description="HTH lysR-type" evidence="5">
    <location>
        <begin position="6"/>
        <end position="58"/>
    </location>
</feature>
<dbReference type="Gene3D" id="3.40.190.290">
    <property type="match status" value="1"/>
</dbReference>
<dbReference type="InterPro" id="IPR036390">
    <property type="entry name" value="WH_DNA-bd_sf"/>
</dbReference>
<keyword evidence="2" id="KW-0805">Transcription regulation</keyword>
<keyword evidence="7" id="KW-1185">Reference proteome</keyword>
<dbReference type="Proteomes" id="UP001242368">
    <property type="component" value="Unassembled WGS sequence"/>
</dbReference>
<comment type="similarity">
    <text evidence="1">Belongs to the LysR transcriptional regulatory family.</text>
</comment>
<evidence type="ECO:0000313" key="7">
    <source>
        <dbReference type="Proteomes" id="UP001242368"/>
    </source>
</evidence>
<reference evidence="7" key="1">
    <citation type="journal article" date="2019" name="Int. J. Syst. Evol. Microbiol.">
        <title>The Global Catalogue of Microorganisms (GCM) 10K type strain sequencing project: providing services to taxonomists for standard genome sequencing and annotation.</title>
        <authorList>
            <consortium name="The Broad Institute Genomics Platform"/>
            <consortium name="The Broad Institute Genome Sequencing Center for Infectious Disease"/>
            <person name="Wu L."/>
            <person name="Ma J."/>
        </authorList>
    </citation>
    <scope>NUCLEOTIDE SEQUENCE [LARGE SCALE GENOMIC DNA]</scope>
    <source>
        <strain evidence="7">CECT 7184</strain>
    </source>
</reference>